<keyword evidence="1" id="KW-0472">Membrane</keyword>
<keyword evidence="1" id="KW-1133">Transmembrane helix</keyword>
<dbReference type="KEGG" id="ncc:104946425"/>
<keyword evidence="2" id="KW-1185">Reference proteome</keyword>
<accession>A0A6I9N1V3</accession>
<reference evidence="3" key="1">
    <citation type="submission" date="2025-08" db="UniProtKB">
        <authorList>
            <consortium name="RefSeq"/>
        </authorList>
    </citation>
    <scope>IDENTIFICATION</scope>
    <source>
        <tissue evidence="3">Muscle</tissue>
    </source>
</reference>
<dbReference type="OrthoDB" id="6365775at2759"/>
<sequence length="120" mass="13378">MSSQEETMPVLPIWELSIPLPAVLMITLSLYMIVLGIGLWIRYCLKDRCSSKCCNCCPEMSICAQCKSLAEMCDCRLPTLRSCRAVSCPSPSCACWDCACTCQPPECESCNCLCFEIRIK</sequence>
<dbReference type="AlphaFoldDB" id="A0A6I9N1V3"/>
<proteinExistence type="predicted"/>
<protein>
    <submittedName>
        <fullName evidence="3">Keratin-associated protein 5-9</fullName>
    </submittedName>
</protein>
<evidence type="ECO:0000313" key="3">
    <source>
        <dbReference type="RefSeq" id="XP_010770567.1"/>
    </source>
</evidence>
<feature type="transmembrane region" description="Helical" evidence="1">
    <location>
        <begin position="20"/>
        <end position="41"/>
    </location>
</feature>
<gene>
    <name evidence="3" type="primary">si:ch211-198p11.6</name>
</gene>
<organism evidence="2 3">
    <name type="scientific">Notothenia coriiceps</name>
    <name type="common">black rockcod</name>
    <dbReference type="NCBI Taxonomy" id="8208"/>
    <lineage>
        <taxon>Eukaryota</taxon>
        <taxon>Metazoa</taxon>
        <taxon>Chordata</taxon>
        <taxon>Craniata</taxon>
        <taxon>Vertebrata</taxon>
        <taxon>Euteleostomi</taxon>
        <taxon>Actinopterygii</taxon>
        <taxon>Neopterygii</taxon>
        <taxon>Teleostei</taxon>
        <taxon>Neoteleostei</taxon>
        <taxon>Acanthomorphata</taxon>
        <taxon>Eupercaria</taxon>
        <taxon>Perciformes</taxon>
        <taxon>Notothenioidei</taxon>
        <taxon>Nototheniidae</taxon>
        <taxon>Notothenia</taxon>
    </lineage>
</organism>
<evidence type="ECO:0000256" key="1">
    <source>
        <dbReference type="SAM" id="Phobius"/>
    </source>
</evidence>
<dbReference type="Proteomes" id="UP000504611">
    <property type="component" value="Unplaced"/>
</dbReference>
<evidence type="ECO:0000313" key="2">
    <source>
        <dbReference type="Proteomes" id="UP000504611"/>
    </source>
</evidence>
<dbReference type="RefSeq" id="XP_010770567.1">
    <property type="nucleotide sequence ID" value="XM_010772265.1"/>
</dbReference>
<keyword evidence="1" id="KW-0812">Transmembrane</keyword>
<name>A0A6I9N1V3_9TELE</name>